<organism evidence="1 2">
    <name type="scientific">Dreissena polymorpha</name>
    <name type="common">Zebra mussel</name>
    <name type="synonym">Mytilus polymorpha</name>
    <dbReference type="NCBI Taxonomy" id="45954"/>
    <lineage>
        <taxon>Eukaryota</taxon>
        <taxon>Metazoa</taxon>
        <taxon>Spiralia</taxon>
        <taxon>Lophotrochozoa</taxon>
        <taxon>Mollusca</taxon>
        <taxon>Bivalvia</taxon>
        <taxon>Autobranchia</taxon>
        <taxon>Heteroconchia</taxon>
        <taxon>Euheterodonta</taxon>
        <taxon>Imparidentia</taxon>
        <taxon>Neoheterodontei</taxon>
        <taxon>Myida</taxon>
        <taxon>Dreissenoidea</taxon>
        <taxon>Dreissenidae</taxon>
        <taxon>Dreissena</taxon>
    </lineage>
</organism>
<evidence type="ECO:0000313" key="1">
    <source>
        <dbReference type="EMBL" id="KAH3799927.1"/>
    </source>
</evidence>
<protein>
    <submittedName>
        <fullName evidence="1">Uncharacterized protein</fullName>
    </submittedName>
</protein>
<keyword evidence="2" id="KW-1185">Reference proteome</keyword>
<evidence type="ECO:0000313" key="2">
    <source>
        <dbReference type="Proteomes" id="UP000828390"/>
    </source>
</evidence>
<reference evidence="1" key="1">
    <citation type="journal article" date="2019" name="bioRxiv">
        <title>The Genome of the Zebra Mussel, Dreissena polymorpha: A Resource for Invasive Species Research.</title>
        <authorList>
            <person name="McCartney M.A."/>
            <person name="Auch B."/>
            <person name="Kono T."/>
            <person name="Mallez S."/>
            <person name="Zhang Y."/>
            <person name="Obille A."/>
            <person name="Becker A."/>
            <person name="Abrahante J.E."/>
            <person name="Garbe J."/>
            <person name="Badalamenti J.P."/>
            <person name="Herman A."/>
            <person name="Mangelson H."/>
            <person name="Liachko I."/>
            <person name="Sullivan S."/>
            <person name="Sone E.D."/>
            <person name="Koren S."/>
            <person name="Silverstein K.A.T."/>
            <person name="Beckman K.B."/>
            <person name="Gohl D.M."/>
        </authorList>
    </citation>
    <scope>NUCLEOTIDE SEQUENCE</scope>
    <source>
        <strain evidence="1">Duluth1</strain>
        <tissue evidence="1">Whole animal</tissue>
    </source>
</reference>
<sequence length="385" mass="43695">MKRTSSKSICYKYDTTDPSHCAEQNTCSTEPLTLSERITRNPHVHVTFTGWTDPFPSGGNQNHSSGIESFEVYVNEIVPPNGTLSSLVLSKKVNQAVSSVSLNLTSNKPKLYCITLETKDFANNVRHARRFVLYDNQSFLNTSSDNLFKITSASNAEHYIWQTHHKDLCVVWKEYFYNKFYLENKVLNPIKPNSLIPVDSIYEQNKGILPVSGTPNIDGIVGFVFHWTRKRQFHVNITGSETVPVFQNQQFCKALDMEDGDTFYIQVEAIDIANNRLGSNRTLFIDRTAPQIVNIGLLKNGVMQLFVHDTTDLSRMTLYFETYDSHSGIRNVKWTVGIVDTRVELGSGVLAANNVKEVTCLTTPTFLSFLCYIKTCKQHVLFFNE</sequence>
<accession>A0A9D4J9H4</accession>
<name>A0A9D4J9H4_DREPO</name>
<proteinExistence type="predicted"/>
<gene>
    <name evidence="1" type="ORF">DPMN_153551</name>
</gene>
<dbReference type="AlphaFoldDB" id="A0A9D4J9H4"/>
<dbReference type="EMBL" id="JAIWYP010000007">
    <property type="protein sequence ID" value="KAH3799927.1"/>
    <property type="molecule type" value="Genomic_DNA"/>
</dbReference>
<dbReference type="Proteomes" id="UP000828390">
    <property type="component" value="Unassembled WGS sequence"/>
</dbReference>
<reference evidence="1" key="2">
    <citation type="submission" date="2020-11" db="EMBL/GenBank/DDBJ databases">
        <authorList>
            <person name="McCartney M.A."/>
            <person name="Auch B."/>
            <person name="Kono T."/>
            <person name="Mallez S."/>
            <person name="Becker A."/>
            <person name="Gohl D.M."/>
            <person name="Silverstein K.A.T."/>
            <person name="Koren S."/>
            <person name="Bechman K.B."/>
            <person name="Herman A."/>
            <person name="Abrahante J.E."/>
            <person name="Garbe J."/>
        </authorList>
    </citation>
    <scope>NUCLEOTIDE SEQUENCE</scope>
    <source>
        <strain evidence="1">Duluth1</strain>
        <tissue evidence="1">Whole animal</tissue>
    </source>
</reference>
<comment type="caution">
    <text evidence="1">The sequence shown here is derived from an EMBL/GenBank/DDBJ whole genome shotgun (WGS) entry which is preliminary data.</text>
</comment>